<dbReference type="GO" id="GO:0006629">
    <property type="term" value="P:lipid metabolic process"/>
    <property type="evidence" value="ECO:0007669"/>
    <property type="project" value="InterPro"/>
</dbReference>
<dbReference type="PANTHER" id="PTHR46398">
    <property type="entry name" value="ALPHA/BETA-HYDROLASES SUPERFAMILY PROTEIN"/>
    <property type="match status" value="1"/>
</dbReference>
<feature type="compositionally biased region" description="Low complexity" evidence="1">
    <location>
        <begin position="208"/>
        <end position="225"/>
    </location>
</feature>
<reference evidence="3 4" key="1">
    <citation type="journal article" date="2014" name="Nat. Commun.">
        <title>Klebsormidium flaccidum genome reveals primary factors for plant terrestrial adaptation.</title>
        <authorList>
            <person name="Hori K."/>
            <person name="Maruyama F."/>
            <person name="Fujisawa T."/>
            <person name="Togashi T."/>
            <person name="Yamamoto N."/>
            <person name="Seo M."/>
            <person name="Sato S."/>
            <person name="Yamada T."/>
            <person name="Mori H."/>
            <person name="Tajima N."/>
            <person name="Moriyama T."/>
            <person name="Ikeuchi M."/>
            <person name="Watanabe M."/>
            <person name="Wada H."/>
            <person name="Kobayashi K."/>
            <person name="Saito M."/>
            <person name="Masuda T."/>
            <person name="Sasaki-Sekimoto Y."/>
            <person name="Mashiguchi K."/>
            <person name="Awai K."/>
            <person name="Shimojima M."/>
            <person name="Masuda S."/>
            <person name="Iwai M."/>
            <person name="Nobusawa T."/>
            <person name="Narise T."/>
            <person name="Kondo S."/>
            <person name="Saito H."/>
            <person name="Sato R."/>
            <person name="Murakawa M."/>
            <person name="Ihara Y."/>
            <person name="Oshima-Yamada Y."/>
            <person name="Ohtaka K."/>
            <person name="Satoh M."/>
            <person name="Sonobe K."/>
            <person name="Ishii M."/>
            <person name="Ohtani R."/>
            <person name="Kanamori-Sato M."/>
            <person name="Honoki R."/>
            <person name="Miyazaki D."/>
            <person name="Mochizuki H."/>
            <person name="Umetsu J."/>
            <person name="Higashi K."/>
            <person name="Shibata D."/>
            <person name="Kamiya Y."/>
            <person name="Sato N."/>
            <person name="Nakamura Y."/>
            <person name="Tabata S."/>
            <person name="Ida S."/>
            <person name="Kurokawa K."/>
            <person name="Ohta H."/>
        </authorList>
    </citation>
    <scope>NUCLEOTIDE SEQUENCE [LARGE SCALE GENOMIC DNA]</scope>
    <source>
        <strain evidence="3 4">NIES-2285</strain>
    </source>
</reference>
<feature type="region of interest" description="Disordered" evidence="1">
    <location>
        <begin position="715"/>
        <end position="768"/>
    </location>
</feature>
<dbReference type="OMA" id="EIVIRNW"/>
<feature type="compositionally biased region" description="Low complexity" evidence="1">
    <location>
        <begin position="754"/>
        <end position="765"/>
    </location>
</feature>
<dbReference type="InterPro" id="IPR029058">
    <property type="entry name" value="AB_hydrolase_fold"/>
</dbReference>
<evidence type="ECO:0000259" key="2">
    <source>
        <dbReference type="Pfam" id="PF01764"/>
    </source>
</evidence>
<sequence length="927" mass="101646">MVAAFAAPAAVCGRGGQRAQYAQHNRTLKWSADLRPYRQSLVQAMTIQDNEKSTLEETAIANSEISAPGLQISLESGPVAMLRVSSEVEHTELTSKPKPVVDAATAGSQTIALAAMQDADDNYSGGMPTGHRMRGGGEEARPVEDDEASLMAAHPPRVEERHEQERTGPPEIQESDRRGLAMENSFSEERAKDGGGAGGAADERPVVGRSLSERSGGSESEASGSHSKKEADGEKHKHSRNNSRSGRKRDLEKEAEELFRALPESVRKNVSHQEVENRLEKAKSEKRGSNSELGEAEKLDAQTGVMAKLVSDTGSESGKEGKTPERRPSHRTEQNPQSKLPEKVNEGLQYLSQSAKEVLEYAPRPLTPVVALFYRLCRDGSVESLTWNEAGDEEIQELLHYAKLCMGAYSLTAEDAVKDSEHVVKVESVAKLVSHNAEGKCPAHIIYLDKERRDIVLAVRGLDMTSVDDFNILEDNYRGQQAYMDGYVHAGFYKAAQWLVENEGPFIANLVKENPDFRLVMVGHSLGAGIAMTFTMMITDNPATVGGLRAEQIKCYGVAPPRCFSLDLSVKYSHVINSVVLQDDFLPRISTATVTAIFPLAGKTNCFCRFIVNYACWSLCKRCLRDTFVPQKALLQDPYRLYPPGRVYHVVHKFPCTCSCAKAPTKVKTDIPVKSRFERAVLTGSTFFDHNLTALIRVLKEELHVPEYRPVLQAPSEQKLQRASTMRREQGRALRQMADVQTMRKDKPPPKPKGPTAKAPAPKYPGLVRQGSRRLFPRELEMLGSALGQSPGHDLQAKTQGPFTQSILQRSMSTPLGGPDVGEKSPPEGSTEAAAAAAVAKADGKETGRRLDQRLSMTRSLDSQPTPRNHRSLSLVEEGDFEGELTPRASDTWHNQEGRDAAGQINEDVAGQRNEDVARGSDDLPGG</sequence>
<feature type="domain" description="Fungal lipase-type" evidence="2">
    <location>
        <begin position="459"/>
        <end position="592"/>
    </location>
</feature>
<dbReference type="Gene3D" id="3.40.50.1820">
    <property type="entry name" value="alpha/beta hydrolase"/>
    <property type="match status" value="1"/>
</dbReference>
<dbReference type="PANTHER" id="PTHR46398:SF7">
    <property type="entry name" value="ALPHA_BETA-HYDROLASES SUPERFAMILY PROTEIN"/>
    <property type="match status" value="1"/>
</dbReference>
<feature type="compositionally biased region" description="Basic and acidic residues" evidence="1">
    <location>
        <begin position="156"/>
        <end position="180"/>
    </location>
</feature>
<organism evidence="3 4">
    <name type="scientific">Klebsormidium nitens</name>
    <name type="common">Green alga</name>
    <name type="synonym">Ulothrix nitens</name>
    <dbReference type="NCBI Taxonomy" id="105231"/>
    <lineage>
        <taxon>Eukaryota</taxon>
        <taxon>Viridiplantae</taxon>
        <taxon>Streptophyta</taxon>
        <taxon>Klebsormidiophyceae</taxon>
        <taxon>Klebsormidiales</taxon>
        <taxon>Klebsormidiaceae</taxon>
        <taxon>Klebsormidium</taxon>
    </lineage>
</organism>
<feature type="compositionally biased region" description="Basic and acidic residues" evidence="1">
    <location>
        <begin position="913"/>
        <end position="927"/>
    </location>
</feature>
<feature type="compositionally biased region" description="Basic and acidic residues" evidence="1">
    <location>
        <begin position="842"/>
        <end position="853"/>
    </location>
</feature>
<dbReference type="CDD" id="cd00519">
    <property type="entry name" value="Lipase_3"/>
    <property type="match status" value="1"/>
</dbReference>
<keyword evidence="4" id="KW-1185">Reference proteome</keyword>
<feature type="compositionally biased region" description="Polar residues" evidence="1">
    <location>
        <begin position="715"/>
        <end position="724"/>
    </location>
</feature>
<feature type="compositionally biased region" description="Basic and acidic residues" evidence="1">
    <location>
        <begin position="317"/>
        <end position="333"/>
    </location>
</feature>
<dbReference type="InterPro" id="IPR002921">
    <property type="entry name" value="Fungal_lipase-type"/>
</dbReference>
<dbReference type="Pfam" id="PF01764">
    <property type="entry name" value="Lipase_3"/>
    <property type="match status" value="1"/>
</dbReference>
<evidence type="ECO:0000256" key="1">
    <source>
        <dbReference type="SAM" id="MobiDB-lite"/>
    </source>
</evidence>
<feature type="compositionally biased region" description="Basic and acidic residues" evidence="1">
    <location>
        <begin position="248"/>
        <end position="300"/>
    </location>
</feature>
<evidence type="ECO:0000313" key="3">
    <source>
        <dbReference type="EMBL" id="GAQ91221.1"/>
    </source>
</evidence>
<gene>
    <name evidence="3" type="ORF">KFL_007460020</name>
</gene>
<name>A0A1Y1IPT0_KLENI</name>
<dbReference type="Proteomes" id="UP000054558">
    <property type="component" value="Unassembled WGS sequence"/>
</dbReference>
<feature type="region of interest" description="Disordered" evidence="1">
    <location>
        <begin position="121"/>
        <end position="343"/>
    </location>
</feature>
<evidence type="ECO:0000313" key="4">
    <source>
        <dbReference type="Proteomes" id="UP000054558"/>
    </source>
</evidence>
<protein>
    <recommendedName>
        <fullName evidence="2">Fungal lipase-type domain-containing protein</fullName>
    </recommendedName>
</protein>
<dbReference type="EMBL" id="DF237695">
    <property type="protein sequence ID" value="GAQ91221.1"/>
    <property type="molecule type" value="Genomic_DNA"/>
</dbReference>
<feature type="compositionally biased region" description="Polar residues" evidence="1">
    <location>
        <begin position="855"/>
        <end position="867"/>
    </location>
</feature>
<proteinExistence type="predicted"/>
<feature type="region of interest" description="Disordered" evidence="1">
    <location>
        <begin position="810"/>
        <end position="927"/>
    </location>
</feature>
<feature type="compositionally biased region" description="Basic residues" evidence="1">
    <location>
        <begin position="236"/>
        <end position="247"/>
    </location>
</feature>
<dbReference type="OrthoDB" id="438440at2759"/>
<dbReference type="SUPFAM" id="SSF53474">
    <property type="entry name" value="alpha/beta-Hydrolases"/>
    <property type="match status" value="1"/>
</dbReference>
<dbReference type="AlphaFoldDB" id="A0A1Y1IPT0"/>
<accession>A0A1Y1IPT0</accession>